<keyword evidence="5 7" id="KW-0456">Lyase</keyword>
<keyword evidence="6 7" id="KW-0961">Cell wall biogenesis/degradation</keyword>
<dbReference type="InterPro" id="IPR003770">
    <property type="entry name" value="MLTG-like"/>
</dbReference>
<dbReference type="PANTHER" id="PTHR30518">
    <property type="entry name" value="ENDOLYTIC MUREIN TRANSGLYCOSYLASE"/>
    <property type="match status" value="1"/>
</dbReference>
<comment type="function">
    <text evidence="7">Functions as a peptidoglycan terminase that cleaves nascent peptidoglycan strands endolytically to terminate their elongation.</text>
</comment>
<evidence type="ECO:0000256" key="5">
    <source>
        <dbReference type="ARBA" id="ARBA00023239"/>
    </source>
</evidence>
<dbReference type="GO" id="GO:0009252">
    <property type="term" value="P:peptidoglycan biosynthetic process"/>
    <property type="evidence" value="ECO:0007669"/>
    <property type="project" value="UniProtKB-UniRule"/>
</dbReference>
<keyword evidence="2 7" id="KW-0812">Transmembrane</keyword>
<organism evidence="8 9">
    <name type="scientific">Alkaliphilus peptidifermentans DSM 18978</name>
    <dbReference type="NCBI Taxonomy" id="1120976"/>
    <lineage>
        <taxon>Bacteria</taxon>
        <taxon>Bacillati</taxon>
        <taxon>Bacillota</taxon>
        <taxon>Clostridia</taxon>
        <taxon>Peptostreptococcales</taxon>
        <taxon>Natronincolaceae</taxon>
        <taxon>Alkaliphilus</taxon>
    </lineage>
</organism>
<dbReference type="Proteomes" id="UP000198636">
    <property type="component" value="Unassembled WGS sequence"/>
</dbReference>
<dbReference type="GO" id="GO:0005886">
    <property type="term" value="C:plasma membrane"/>
    <property type="evidence" value="ECO:0007669"/>
    <property type="project" value="UniProtKB-UniRule"/>
</dbReference>
<keyword evidence="1 7" id="KW-1003">Cell membrane</keyword>
<dbReference type="GO" id="GO:0008932">
    <property type="term" value="F:lytic endotransglycosylase activity"/>
    <property type="evidence" value="ECO:0007669"/>
    <property type="project" value="UniProtKB-UniRule"/>
</dbReference>
<dbReference type="Pfam" id="PF02618">
    <property type="entry name" value="YceG"/>
    <property type="match status" value="1"/>
</dbReference>
<evidence type="ECO:0000256" key="4">
    <source>
        <dbReference type="ARBA" id="ARBA00023136"/>
    </source>
</evidence>
<name>A0A1G5ASP9_9FIRM</name>
<feature type="site" description="Important for catalytic activity" evidence="7">
    <location>
        <position position="222"/>
    </location>
</feature>
<dbReference type="Gene3D" id="3.30.160.60">
    <property type="entry name" value="Classic Zinc Finger"/>
    <property type="match status" value="1"/>
</dbReference>
<gene>
    <name evidence="7" type="primary">mltG</name>
    <name evidence="8" type="ORF">SAMN03080606_00273</name>
</gene>
<comment type="similarity">
    <text evidence="7">Belongs to the transglycosylase MltG family.</text>
</comment>
<protein>
    <recommendedName>
        <fullName evidence="7">Endolytic murein transglycosylase</fullName>
        <ecNumber evidence="7">4.2.2.29</ecNumber>
    </recommendedName>
    <alternativeName>
        <fullName evidence="7">Peptidoglycan lytic transglycosylase</fullName>
    </alternativeName>
    <alternativeName>
        <fullName evidence="7">Peptidoglycan polymerization terminase</fullName>
    </alternativeName>
</protein>
<keyword evidence="4 7" id="KW-0472">Membrane</keyword>
<dbReference type="HAMAP" id="MF_02065">
    <property type="entry name" value="MltG"/>
    <property type="match status" value="1"/>
</dbReference>
<evidence type="ECO:0000256" key="1">
    <source>
        <dbReference type="ARBA" id="ARBA00022475"/>
    </source>
</evidence>
<dbReference type="EC" id="4.2.2.29" evidence="7"/>
<comment type="catalytic activity">
    <reaction evidence="7">
        <text>a peptidoglycan chain = a peptidoglycan chain with N-acetyl-1,6-anhydromuramyl-[peptide] at the reducing end + a peptidoglycan chain with N-acetylglucosamine at the non-reducing end.</text>
        <dbReference type="EC" id="4.2.2.29"/>
    </reaction>
</comment>
<dbReference type="STRING" id="1120976.SAMN03080606_00273"/>
<evidence type="ECO:0000256" key="3">
    <source>
        <dbReference type="ARBA" id="ARBA00022989"/>
    </source>
</evidence>
<dbReference type="PANTHER" id="PTHR30518:SF2">
    <property type="entry name" value="ENDOLYTIC MUREIN TRANSGLYCOSYLASE"/>
    <property type="match status" value="1"/>
</dbReference>
<dbReference type="NCBIfam" id="TIGR00247">
    <property type="entry name" value="endolytic transglycosylase MltG"/>
    <property type="match status" value="1"/>
</dbReference>
<dbReference type="Gene3D" id="3.30.1490.480">
    <property type="entry name" value="Endolytic murein transglycosylase"/>
    <property type="match status" value="1"/>
</dbReference>
<accession>A0A1G5ASP9</accession>
<keyword evidence="3 7" id="KW-1133">Transmembrane helix</keyword>
<evidence type="ECO:0000256" key="7">
    <source>
        <dbReference type="HAMAP-Rule" id="MF_02065"/>
    </source>
</evidence>
<evidence type="ECO:0000313" key="9">
    <source>
        <dbReference type="Proteomes" id="UP000198636"/>
    </source>
</evidence>
<sequence length="342" mass="38844">MMGVAFMKKLLSILLLLVLLGGLILMLPGYLSVASFDEPVEIVVPNGASLHQVAELLHQEGVIKSKAWFKHLAKAENVDRSIKPGNYIFSPNITISQIFELLKKGTPGKPVILTVPEGYTLFQIAQRVESLNLGTAEEFLAATEKYYEENYDFQTDNLYFNLEGYLYPDTYHFNNTSTPEDIVWRMAKTMEDIFTQEFKSRADELNLTLHEVLTIASIIEREAYHDEERPTVSGVIYNRLKINMLLQIDATVIYGLGEGKEHINRVLYAHLETPNPFNTYKNTGIPPGPIAAPGKASIHAALYPEEHDYLYYVLGENGHVFGKTYQEHLRNVESYQKIINRQ</sequence>
<keyword evidence="9" id="KW-1185">Reference proteome</keyword>
<dbReference type="AlphaFoldDB" id="A0A1G5ASP9"/>
<evidence type="ECO:0000256" key="6">
    <source>
        <dbReference type="ARBA" id="ARBA00023316"/>
    </source>
</evidence>
<proteinExistence type="inferred from homology"/>
<dbReference type="CDD" id="cd08010">
    <property type="entry name" value="MltG_like"/>
    <property type="match status" value="1"/>
</dbReference>
<dbReference type="GO" id="GO:0071555">
    <property type="term" value="P:cell wall organization"/>
    <property type="evidence" value="ECO:0007669"/>
    <property type="project" value="UniProtKB-KW"/>
</dbReference>
<reference evidence="8 9" key="1">
    <citation type="submission" date="2016-10" db="EMBL/GenBank/DDBJ databases">
        <authorList>
            <person name="de Groot N.N."/>
        </authorList>
    </citation>
    <scope>NUCLEOTIDE SEQUENCE [LARGE SCALE GENOMIC DNA]</scope>
    <source>
        <strain evidence="8 9">DSM 18978</strain>
    </source>
</reference>
<dbReference type="EMBL" id="FMUS01000001">
    <property type="protein sequence ID" value="SCX80830.1"/>
    <property type="molecule type" value="Genomic_DNA"/>
</dbReference>
<evidence type="ECO:0000256" key="2">
    <source>
        <dbReference type="ARBA" id="ARBA00022692"/>
    </source>
</evidence>
<evidence type="ECO:0000313" key="8">
    <source>
        <dbReference type="EMBL" id="SCX80830.1"/>
    </source>
</evidence>